<keyword evidence="2" id="KW-1185">Reference proteome</keyword>
<dbReference type="EMBL" id="CAJVPT010003800">
    <property type="protein sequence ID" value="CAG8500363.1"/>
    <property type="molecule type" value="Genomic_DNA"/>
</dbReference>
<dbReference type="Proteomes" id="UP000789525">
    <property type="component" value="Unassembled WGS sequence"/>
</dbReference>
<name>A0ACA9L0A2_9GLOM</name>
<comment type="caution">
    <text evidence="1">The sequence shown here is derived from an EMBL/GenBank/DDBJ whole genome shotgun (WGS) entry which is preliminary data.</text>
</comment>
<reference evidence="1" key="1">
    <citation type="submission" date="2021-06" db="EMBL/GenBank/DDBJ databases">
        <authorList>
            <person name="Kallberg Y."/>
            <person name="Tangrot J."/>
            <person name="Rosling A."/>
        </authorList>
    </citation>
    <scope>NUCLEOTIDE SEQUENCE</scope>
    <source>
        <strain evidence="1">CL356</strain>
    </source>
</reference>
<organism evidence="1 2">
    <name type="scientific">Acaulospora colombiana</name>
    <dbReference type="NCBI Taxonomy" id="27376"/>
    <lineage>
        <taxon>Eukaryota</taxon>
        <taxon>Fungi</taxon>
        <taxon>Fungi incertae sedis</taxon>
        <taxon>Mucoromycota</taxon>
        <taxon>Glomeromycotina</taxon>
        <taxon>Glomeromycetes</taxon>
        <taxon>Diversisporales</taxon>
        <taxon>Acaulosporaceae</taxon>
        <taxon>Acaulospora</taxon>
    </lineage>
</organism>
<evidence type="ECO:0000313" key="2">
    <source>
        <dbReference type="Proteomes" id="UP000789525"/>
    </source>
</evidence>
<evidence type="ECO:0000313" key="1">
    <source>
        <dbReference type="EMBL" id="CAG8500363.1"/>
    </source>
</evidence>
<accession>A0ACA9L0A2</accession>
<proteinExistence type="predicted"/>
<gene>
    <name evidence="1" type="ORF">ACOLOM_LOCUS2770</name>
</gene>
<sequence>MFNKPIWINRPCFFIVKASKKAIGRIGSTADFEGTLKRLNDYIHAPDQRKRSLPARRWDAILAITGFRNLTDAKRFEIYVENMFRLEQPMEEITLYRQFKSEELPKEQPKIWKTWDIYWSTKLDEKLLESLKVGWDIADLRNASEAKMGTGETGNDSEISKVNEGRRKLYTIRHRPFEFDDFIPWNQLLEEWRTLKKEKKQSQSKKELECKEEMNTTVREIREPPIHAPRANNHWFKVVDDSE</sequence>
<protein>
    <submittedName>
        <fullName evidence="1">6126_t:CDS:1</fullName>
    </submittedName>
</protein>